<proteinExistence type="inferred from homology"/>
<dbReference type="InterPro" id="IPR017221">
    <property type="entry name" value="DUF34/NIF3_bac"/>
</dbReference>
<dbReference type="Pfam" id="PF01784">
    <property type="entry name" value="DUF34_NIF3"/>
    <property type="match status" value="1"/>
</dbReference>
<dbReference type="AlphaFoldDB" id="A0AAE3LJG5"/>
<dbReference type="EMBL" id="JAOTPL010000002">
    <property type="protein sequence ID" value="MCU7693359.1"/>
    <property type="molecule type" value="Genomic_DNA"/>
</dbReference>
<evidence type="ECO:0000256" key="1">
    <source>
        <dbReference type="ARBA" id="ARBA00006964"/>
    </source>
</evidence>
<dbReference type="FunFam" id="3.40.1390.30:FF:000001">
    <property type="entry name" value="GTP cyclohydrolase 1 type 2"/>
    <property type="match status" value="1"/>
</dbReference>
<evidence type="ECO:0000256" key="6">
    <source>
        <dbReference type="PIRSR" id="PIRSR602678-1"/>
    </source>
</evidence>
<dbReference type="InterPro" id="IPR002678">
    <property type="entry name" value="DUF34/NIF3"/>
</dbReference>
<dbReference type="PANTHER" id="PTHR13799">
    <property type="entry name" value="NGG1 INTERACTING FACTOR 3"/>
    <property type="match status" value="1"/>
</dbReference>
<evidence type="ECO:0000256" key="3">
    <source>
        <dbReference type="ARBA" id="ARBA00022112"/>
    </source>
</evidence>
<comment type="similarity">
    <text evidence="1 5">Belongs to the GTP cyclohydrolase I type 2/NIF3 family.</text>
</comment>
<name>A0AAE3LJG5_9BACT</name>
<feature type="binding site" evidence="6">
    <location>
        <position position="64"/>
    </location>
    <ligand>
        <name>a divalent metal cation</name>
        <dbReference type="ChEBI" id="CHEBI:60240"/>
        <label>2</label>
    </ligand>
</feature>
<reference evidence="7" key="1">
    <citation type="submission" date="2022-10" db="EMBL/GenBank/DDBJ databases">
        <authorList>
            <person name="Kim H.S."/>
            <person name="Kim J.-S."/>
            <person name="Suh M.K."/>
            <person name="Eom M.K."/>
            <person name="Lee J.-S."/>
        </authorList>
    </citation>
    <scope>NUCLEOTIDE SEQUENCE</scope>
    <source>
        <strain evidence="7">LIP-5</strain>
    </source>
</reference>
<comment type="subunit">
    <text evidence="2">Homohexamer.</text>
</comment>
<keyword evidence="4 5" id="KW-0479">Metal-binding</keyword>
<evidence type="ECO:0000256" key="5">
    <source>
        <dbReference type="PIRNR" id="PIRNR037489"/>
    </source>
</evidence>
<dbReference type="GO" id="GO:0005737">
    <property type="term" value="C:cytoplasm"/>
    <property type="evidence" value="ECO:0007669"/>
    <property type="project" value="TreeGrafter"/>
</dbReference>
<evidence type="ECO:0000313" key="7">
    <source>
        <dbReference type="EMBL" id="MCU7693359.1"/>
    </source>
</evidence>
<feature type="binding site" evidence="6">
    <location>
        <position position="329"/>
    </location>
    <ligand>
        <name>a divalent metal cation</name>
        <dbReference type="ChEBI" id="CHEBI:60240"/>
        <label>1</label>
    </ligand>
</feature>
<organism evidence="7 8">
    <name type="scientific">Haoranjiania flava</name>
    <dbReference type="NCBI Taxonomy" id="1856322"/>
    <lineage>
        <taxon>Bacteria</taxon>
        <taxon>Pseudomonadati</taxon>
        <taxon>Bacteroidota</taxon>
        <taxon>Chitinophagia</taxon>
        <taxon>Chitinophagales</taxon>
        <taxon>Chitinophagaceae</taxon>
        <taxon>Haoranjiania</taxon>
    </lineage>
</organism>
<dbReference type="GO" id="GO:0046872">
    <property type="term" value="F:metal ion binding"/>
    <property type="evidence" value="ECO:0007669"/>
    <property type="project" value="UniProtKB-UniRule"/>
</dbReference>
<dbReference type="PANTHER" id="PTHR13799:SF14">
    <property type="entry name" value="GTP CYCLOHYDROLASE 1 TYPE 2 HOMOLOG"/>
    <property type="match status" value="1"/>
</dbReference>
<dbReference type="Gene3D" id="3.30.70.120">
    <property type="match status" value="1"/>
</dbReference>
<feature type="binding site" evidence="6">
    <location>
        <position position="333"/>
    </location>
    <ligand>
        <name>a divalent metal cation</name>
        <dbReference type="ChEBI" id="CHEBI:60240"/>
        <label>1</label>
    </ligand>
</feature>
<dbReference type="SUPFAM" id="SSF102705">
    <property type="entry name" value="NIF3 (NGG1p interacting factor 3)-like"/>
    <property type="match status" value="1"/>
</dbReference>
<dbReference type="PIRSF" id="PIRSF037489">
    <property type="entry name" value="UCP037489_NIF3_YqfO"/>
    <property type="match status" value="1"/>
</dbReference>
<protein>
    <recommendedName>
        <fullName evidence="3 5">GTP cyclohydrolase 1 type 2 homolog</fullName>
    </recommendedName>
</protein>
<dbReference type="InterPro" id="IPR015867">
    <property type="entry name" value="N-reg_PII/ATP_PRibTrfase_C"/>
</dbReference>
<dbReference type="Gene3D" id="3.40.1390.30">
    <property type="entry name" value="NIF3 (NGG1p interacting factor 3)-like"/>
    <property type="match status" value="1"/>
</dbReference>
<sequence>MQIKDIVHVLESFAAPVYQESYDNCGLLTGSPEWECTGVLCTLDTLEATVEEAKHKGCNLVVSHHPVIFSGLKKLNGNNYVERTVIAALKNDIAIYAIHTNLDNVVKGVSKKMADVLGLENTKVLSEKYGALRQFSTYAPVKFAEEVKKVLFQNGAGNIGNYSECSFSHDGTGSFKPNEQADPRIGEAGGKREAVHETKIECLLPEHVNIQKLLEDLKNIGYYEEVAHNITPLLNRSQDTGAGMVGELRQEMSEEDFLAYVKQKFNLQVIRHTKLRGRPVKTVALCGGSGAFLISQAKKLQADFYITADVKYHEFFDADNKIVIADIGHYESEQYTIELLFDILRSNFSTFAVLKTEISTNSIHYYS</sequence>
<dbReference type="Proteomes" id="UP001209317">
    <property type="component" value="Unassembled WGS sequence"/>
</dbReference>
<feature type="binding site" evidence="6">
    <location>
        <position position="65"/>
    </location>
    <ligand>
        <name>a divalent metal cation</name>
        <dbReference type="ChEBI" id="CHEBI:60240"/>
        <label>1</label>
    </ligand>
</feature>
<comment type="caution">
    <text evidence="7">The sequence shown here is derived from an EMBL/GenBank/DDBJ whole genome shotgun (WGS) entry which is preliminary data.</text>
</comment>
<accession>A0AAE3LJG5</accession>
<feature type="binding site" evidence="6">
    <location>
        <position position="103"/>
    </location>
    <ligand>
        <name>a divalent metal cation</name>
        <dbReference type="ChEBI" id="CHEBI:60240"/>
        <label>1</label>
    </ligand>
</feature>
<evidence type="ECO:0000256" key="4">
    <source>
        <dbReference type="ARBA" id="ARBA00022723"/>
    </source>
</evidence>
<dbReference type="RefSeq" id="WP_263036845.1">
    <property type="nucleotide sequence ID" value="NZ_JAOTPL010000002.1"/>
</dbReference>
<keyword evidence="8" id="KW-1185">Reference proteome</keyword>
<gene>
    <name evidence="7" type="ORF">OD355_02375</name>
</gene>
<dbReference type="NCBIfam" id="TIGR00486">
    <property type="entry name" value="YbgI_SA1388"/>
    <property type="match status" value="1"/>
</dbReference>
<dbReference type="InterPro" id="IPR036069">
    <property type="entry name" value="DUF34/NIF3_sf"/>
</dbReference>
<evidence type="ECO:0000313" key="8">
    <source>
        <dbReference type="Proteomes" id="UP001209317"/>
    </source>
</evidence>
<evidence type="ECO:0000256" key="2">
    <source>
        <dbReference type="ARBA" id="ARBA00011643"/>
    </source>
</evidence>